<dbReference type="Proteomes" id="UP000000235">
    <property type="component" value="Chromosome"/>
</dbReference>
<dbReference type="eggNOG" id="ENOG5031S4S">
    <property type="taxonomic scope" value="Bacteria"/>
</dbReference>
<organism evidence="1 2">
    <name type="scientific">Salinispora tropica (strain ATCC BAA-916 / DSM 44818 / JCM 13857 / NBRC 105044 / CNB-440)</name>
    <dbReference type="NCBI Taxonomy" id="369723"/>
    <lineage>
        <taxon>Bacteria</taxon>
        <taxon>Bacillati</taxon>
        <taxon>Actinomycetota</taxon>
        <taxon>Actinomycetes</taxon>
        <taxon>Micromonosporales</taxon>
        <taxon>Micromonosporaceae</taxon>
        <taxon>Salinispora</taxon>
    </lineage>
</organism>
<accession>A4XCK8</accession>
<dbReference type="STRING" id="369723.Strop_4237"/>
<dbReference type="EMBL" id="CP000667">
    <property type="protein sequence ID" value="ABP56665.1"/>
    <property type="molecule type" value="Genomic_DNA"/>
</dbReference>
<evidence type="ECO:0000313" key="1">
    <source>
        <dbReference type="EMBL" id="ABP56665.1"/>
    </source>
</evidence>
<dbReference type="KEGG" id="stp:Strop_4237"/>
<reference evidence="2" key="1">
    <citation type="journal article" date="2007" name="Proc. Natl. Acad. Sci. U.S.A.">
        <title>Genome sequencing reveals complex secondary metabolome in the marine actinomycete Salinispora tropica.</title>
        <authorList>
            <person name="Udwary D.W."/>
            <person name="Zeigler L."/>
            <person name="Asolkar R.N."/>
            <person name="Singan V."/>
            <person name="Lapidus A."/>
            <person name="Fenical W."/>
            <person name="Jensen P.R."/>
            <person name="Moore B.S."/>
        </authorList>
    </citation>
    <scope>NUCLEOTIDE SEQUENCE [LARGE SCALE GENOMIC DNA]</scope>
    <source>
        <strain evidence="2">ATCC BAA-916 / DSM 44818 / CNB-440</strain>
    </source>
</reference>
<name>A4XCK8_SALTO</name>
<dbReference type="HOGENOM" id="CLU_151362_3_0_11"/>
<sequence>MERPHRRQPKGRPCRLAHPRPNLARQRRKVVIRPAAPAARPHLPLRPLWICRTCAAPWPCATARLTLRQEYATDTVALRIYLCTQLHDAAADLHKLHPQNGPDPKALFDRFLAWTPRASL</sequence>
<dbReference type="AlphaFoldDB" id="A4XCK8"/>
<keyword evidence="2" id="KW-1185">Reference proteome</keyword>
<evidence type="ECO:0008006" key="3">
    <source>
        <dbReference type="Google" id="ProtNLM"/>
    </source>
</evidence>
<gene>
    <name evidence="1" type="ordered locus">Strop_4237</name>
</gene>
<protein>
    <recommendedName>
        <fullName evidence="3">Flavin reductase</fullName>
    </recommendedName>
</protein>
<evidence type="ECO:0000313" key="2">
    <source>
        <dbReference type="Proteomes" id="UP000000235"/>
    </source>
</evidence>
<proteinExistence type="predicted"/>